<dbReference type="NCBIfam" id="TIGR01200">
    <property type="entry name" value="GLPGLI"/>
    <property type="match status" value="1"/>
</dbReference>
<accession>A0ABT2VZA9</accession>
<proteinExistence type="predicted"/>
<dbReference type="RefSeq" id="WP_262990991.1">
    <property type="nucleotide sequence ID" value="NZ_JAOTEN010000003.1"/>
</dbReference>
<dbReference type="InterPro" id="IPR005901">
    <property type="entry name" value="GLPGLI"/>
</dbReference>
<comment type="caution">
    <text evidence="1">The sequence shown here is derived from an EMBL/GenBank/DDBJ whole genome shotgun (WGS) entry which is preliminary data.</text>
</comment>
<reference evidence="2" key="1">
    <citation type="submission" date="2023-07" db="EMBL/GenBank/DDBJ databases">
        <title>Chryseobacterium sp. GMJ5 Genome sequencing and assembly.</title>
        <authorList>
            <person name="Jung Y."/>
        </authorList>
    </citation>
    <scope>NUCLEOTIDE SEQUENCE [LARGE SCALE GENOMIC DNA]</scope>
    <source>
        <strain evidence="2">GMJ5</strain>
    </source>
</reference>
<dbReference type="Pfam" id="PF09697">
    <property type="entry name" value="Porph_ging"/>
    <property type="match status" value="1"/>
</dbReference>
<organism evidence="1 2">
    <name type="scientific">Chryseobacterium gilvum</name>
    <dbReference type="NCBI Taxonomy" id="2976534"/>
    <lineage>
        <taxon>Bacteria</taxon>
        <taxon>Pseudomonadati</taxon>
        <taxon>Bacteroidota</taxon>
        <taxon>Flavobacteriia</taxon>
        <taxon>Flavobacteriales</taxon>
        <taxon>Weeksellaceae</taxon>
        <taxon>Chryseobacterium group</taxon>
        <taxon>Chryseobacterium</taxon>
    </lineage>
</organism>
<evidence type="ECO:0000313" key="1">
    <source>
        <dbReference type="EMBL" id="MCU7614969.1"/>
    </source>
</evidence>
<sequence>MKNILIIIITLMYCGLSAQNYRATYNFEYKRDSLSKDKIRKNMTLDIFENYTKFYFEKLLSLDSLKRKNLNVSFSSPLQQIVKRKRNTVQNQNFVSVDDIYYSFFTEDIIKWKVTDSIKIFDQYKVQKAVAYWSGRNWKAWFCSEIPLPEGPYKFTGLPGLIIKLEDDKNNFAYTLTSLKKISKTDETKNIVEKNLGITPIQITSQKYKKLLMNAYNNPFEEYKTMKQGTWVLDLFDKQINTIEGLKDITKEYQEDIRKNYNPIEIDQAVHYK</sequence>
<keyword evidence="2" id="KW-1185">Reference proteome</keyword>
<protein>
    <submittedName>
        <fullName evidence="1">GLPGLI family protein</fullName>
    </submittedName>
</protein>
<evidence type="ECO:0000313" key="2">
    <source>
        <dbReference type="Proteomes" id="UP001208114"/>
    </source>
</evidence>
<name>A0ABT2VZA9_9FLAO</name>
<gene>
    <name evidence="1" type="ORF">N0B16_11025</name>
</gene>
<dbReference type="EMBL" id="JAOTEN010000003">
    <property type="protein sequence ID" value="MCU7614969.1"/>
    <property type="molecule type" value="Genomic_DNA"/>
</dbReference>
<dbReference type="Proteomes" id="UP001208114">
    <property type="component" value="Unassembled WGS sequence"/>
</dbReference>